<dbReference type="InterPro" id="IPR023393">
    <property type="entry name" value="START-like_dom_sf"/>
</dbReference>
<evidence type="ECO:0000313" key="1">
    <source>
        <dbReference type="EMBL" id="KRL37115.1"/>
    </source>
</evidence>
<name>A0A0R1Q792_9LACO</name>
<dbReference type="Pfam" id="PF11687">
    <property type="entry name" value="DUF3284"/>
    <property type="match status" value="1"/>
</dbReference>
<dbReference type="Proteomes" id="UP000051790">
    <property type="component" value="Unassembled WGS sequence"/>
</dbReference>
<reference evidence="1 2" key="1">
    <citation type="journal article" date="2015" name="Genome Announc.">
        <title>Expanding the biotechnology potential of lactobacilli through comparative genomics of 213 strains and associated genera.</title>
        <authorList>
            <person name="Sun Z."/>
            <person name="Harris H.M."/>
            <person name="McCann A."/>
            <person name="Guo C."/>
            <person name="Argimon S."/>
            <person name="Zhang W."/>
            <person name="Yang X."/>
            <person name="Jeffery I.B."/>
            <person name="Cooney J.C."/>
            <person name="Kagawa T.F."/>
            <person name="Liu W."/>
            <person name="Song Y."/>
            <person name="Salvetti E."/>
            <person name="Wrobel A."/>
            <person name="Rasinkangas P."/>
            <person name="Parkhill J."/>
            <person name="Rea M.C."/>
            <person name="O'Sullivan O."/>
            <person name="Ritari J."/>
            <person name="Douillard F.P."/>
            <person name="Paul Ross R."/>
            <person name="Yang R."/>
            <person name="Briner A.E."/>
            <person name="Felis G.E."/>
            <person name="de Vos W.M."/>
            <person name="Barrangou R."/>
            <person name="Klaenhammer T.R."/>
            <person name="Caufield P.W."/>
            <person name="Cui Y."/>
            <person name="Zhang H."/>
            <person name="O'Toole P.W."/>
        </authorList>
    </citation>
    <scope>NUCLEOTIDE SEQUENCE [LARGE SCALE GENOMIC DNA]</scope>
    <source>
        <strain evidence="1 2">DSM 13343</strain>
    </source>
</reference>
<dbReference type="Gene3D" id="3.30.530.20">
    <property type="match status" value="1"/>
</dbReference>
<sequence>MVGGKMNARIKITKNVVNRAYAFETEMTSGNYSVAYDIQETQDGKVQVTYQEGSQFNSMMRDFNQKLMMLLLGHSRKKSLIQMLEQIAASYHQA</sequence>
<keyword evidence="2" id="KW-1185">Reference proteome</keyword>
<accession>A0A0R1Q792</accession>
<dbReference type="InterPro" id="IPR021701">
    <property type="entry name" value="DUF3284"/>
</dbReference>
<proteinExistence type="predicted"/>
<protein>
    <recommendedName>
        <fullName evidence="3">DUF3284 domain-containing protein</fullName>
    </recommendedName>
</protein>
<dbReference type="EMBL" id="AZEU01000322">
    <property type="protein sequence ID" value="KRL37115.1"/>
    <property type="molecule type" value="Genomic_DNA"/>
</dbReference>
<organism evidence="1 2">
    <name type="scientific">Lacticaseibacillus manihotivorans DSM 13343 = JCM 12514</name>
    <dbReference type="NCBI Taxonomy" id="1423769"/>
    <lineage>
        <taxon>Bacteria</taxon>
        <taxon>Bacillati</taxon>
        <taxon>Bacillota</taxon>
        <taxon>Bacilli</taxon>
        <taxon>Lactobacillales</taxon>
        <taxon>Lactobacillaceae</taxon>
        <taxon>Lacticaseibacillus</taxon>
    </lineage>
</organism>
<gene>
    <name evidence="1" type="ORF">FD01_GL002869</name>
</gene>
<comment type="caution">
    <text evidence="1">The sequence shown here is derived from an EMBL/GenBank/DDBJ whole genome shotgun (WGS) entry which is preliminary data.</text>
</comment>
<evidence type="ECO:0000313" key="2">
    <source>
        <dbReference type="Proteomes" id="UP000051790"/>
    </source>
</evidence>
<dbReference type="OrthoDB" id="2361512at2"/>
<dbReference type="PATRIC" id="fig|1423769.4.peg.3094"/>
<evidence type="ECO:0008006" key="3">
    <source>
        <dbReference type="Google" id="ProtNLM"/>
    </source>
</evidence>
<dbReference type="AlphaFoldDB" id="A0A0R1Q792"/>